<proteinExistence type="inferred from homology"/>
<dbReference type="InterPro" id="IPR004360">
    <property type="entry name" value="Glyas_Fos-R_dOase_dom"/>
</dbReference>
<gene>
    <name evidence="6" type="ORF">CSKR_113492</name>
</gene>
<reference evidence="6 7" key="1">
    <citation type="journal article" date="2018" name="Biotechnol. Adv.">
        <title>Improved genomic resources and new bioinformatic workflow for the carcinogenic parasite Clonorchis sinensis: Biotechnological implications.</title>
        <authorList>
            <person name="Wang D."/>
            <person name="Korhonen P.K."/>
            <person name="Gasser R.B."/>
            <person name="Young N.D."/>
        </authorList>
    </citation>
    <scope>NUCLEOTIDE SEQUENCE [LARGE SCALE GENOMIC DNA]</scope>
    <source>
        <strain evidence="6">Cs-k2</strain>
    </source>
</reference>
<evidence type="ECO:0000256" key="4">
    <source>
        <dbReference type="ARBA" id="ARBA00023004"/>
    </source>
</evidence>
<dbReference type="Proteomes" id="UP000286415">
    <property type="component" value="Unassembled WGS sequence"/>
</dbReference>
<protein>
    <submittedName>
        <fullName evidence="6">4-hydroxyphenylpyruvate dioxygenase-like protein</fullName>
    </submittedName>
</protein>
<name>A0A8T1MSV9_CLOSI</name>
<keyword evidence="3" id="KW-0677">Repeat</keyword>
<dbReference type="InterPro" id="IPR037523">
    <property type="entry name" value="VOC_core"/>
</dbReference>
<comment type="similarity">
    <text evidence="2">Belongs to the 4HPPD family.</text>
</comment>
<dbReference type="GO" id="GO:0003868">
    <property type="term" value="F:4-hydroxyphenylpyruvate dioxygenase activity"/>
    <property type="evidence" value="ECO:0007669"/>
    <property type="project" value="InterPro"/>
</dbReference>
<reference evidence="6 7" key="2">
    <citation type="journal article" date="2021" name="Genomics">
        <title>High-quality reference genome for Clonorchis sinensis.</title>
        <authorList>
            <person name="Young N.D."/>
            <person name="Stroehlein A.J."/>
            <person name="Kinkar L."/>
            <person name="Wang T."/>
            <person name="Sohn W.M."/>
            <person name="Chang B.C.H."/>
            <person name="Kaur P."/>
            <person name="Weisz D."/>
            <person name="Dudchenko O."/>
            <person name="Aiden E.L."/>
            <person name="Korhonen P.K."/>
            <person name="Gasser R.B."/>
        </authorList>
    </citation>
    <scope>NUCLEOTIDE SEQUENCE [LARGE SCALE GENOMIC DNA]</scope>
    <source>
        <strain evidence="6">Cs-k2</strain>
    </source>
</reference>
<dbReference type="PANTHER" id="PTHR11959:SF10">
    <property type="entry name" value="4-HYDROXYPHENYLPYRUVATE DIOXYGENASE-LIKE PROTEIN"/>
    <property type="match status" value="1"/>
</dbReference>
<keyword evidence="4" id="KW-0408">Iron</keyword>
<dbReference type="OrthoDB" id="414569at2759"/>
<dbReference type="Pfam" id="PF00903">
    <property type="entry name" value="Glyoxalase"/>
    <property type="match status" value="1"/>
</dbReference>
<evidence type="ECO:0000259" key="5">
    <source>
        <dbReference type="PROSITE" id="PS51819"/>
    </source>
</evidence>
<dbReference type="PANTHER" id="PTHR11959">
    <property type="entry name" value="4-HYDROXYPHENYLPYRUVATE DIOXYGENASE"/>
    <property type="match status" value="1"/>
</dbReference>
<evidence type="ECO:0000256" key="1">
    <source>
        <dbReference type="ARBA" id="ARBA00001962"/>
    </source>
</evidence>
<comment type="caution">
    <text evidence="6">The sequence shown here is derived from an EMBL/GenBank/DDBJ whole genome shotgun (WGS) entry which is preliminary data.</text>
</comment>
<evidence type="ECO:0000256" key="3">
    <source>
        <dbReference type="ARBA" id="ARBA00022737"/>
    </source>
</evidence>
<sequence length="430" mass="47326">MGLIRRVHHLQFACQDLWNMCRAFTSGLGFKFHSFMKHESQYSVALGNGSCMLVLNQTTGPPIHWRIQPSELSRKLTDSYAHRQMPFDIALEVQDVSDVCTRVRHLKGTDWVLVEPLVCSDNRGRITMAVIKSCIGNLFHTLLDTSQYDGPLLPGFTQPEVGVGPKIARELQQCTVHSDCASPVFEVARELQQCTVHSDCASPVFRHLDHIALACNTGESDSVIQWYKEVFGMKRVAANILDDPNDGFLVEYGHTGMKLKAAGYTETLTDACTFVLVEPLEGSAPNQVTRFLDANGGPGIQHVGFAVDDIFIAVDSCKARGTSFVTPPQSYYDAISQIPSFARCPVNIQQLRRSGVLLDPDICPDQSGSKDPVMLLQIFTAPLFERDAFFVELIQRCGGASGFGAGNILALWRALEDSLASGDQQQQDPG</sequence>
<dbReference type="AlphaFoldDB" id="A0A8T1MSV9"/>
<dbReference type="PROSITE" id="PS51819">
    <property type="entry name" value="VOC"/>
    <property type="match status" value="1"/>
</dbReference>
<feature type="domain" description="VOC" evidence="5">
    <location>
        <begin position="207"/>
        <end position="370"/>
    </location>
</feature>
<evidence type="ECO:0000256" key="2">
    <source>
        <dbReference type="ARBA" id="ARBA00005877"/>
    </source>
</evidence>
<dbReference type="Gene3D" id="3.10.180.10">
    <property type="entry name" value="2,3-Dihydroxybiphenyl 1,2-Dioxygenase, domain 1"/>
    <property type="match status" value="2"/>
</dbReference>
<dbReference type="InterPro" id="IPR005956">
    <property type="entry name" value="4OHPhenylPyrv_dOase"/>
</dbReference>
<dbReference type="InterPro" id="IPR029068">
    <property type="entry name" value="Glyas_Bleomycin-R_OHBP_Dase"/>
</dbReference>
<keyword evidence="7" id="KW-1185">Reference proteome</keyword>
<dbReference type="GO" id="GO:0009072">
    <property type="term" value="P:aromatic amino acid metabolic process"/>
    <property type="evidence" value="ECO:0007669"/>
    <property type="project" value="InterPro"/>
</dbReference>
<accession>A0A8T1MSV9</accession>
<comment type="cofactor">
    <cofactor evidence="1">
        <name>Fe cation</name>
        <dbReference type="ChEBI" id="CHEBI:24875"/>
    </cofactor>
</comment>
<evidence type="ECO:0000313" key="7">
    <source>
        <dbReference type="Proteomes" id="UP000286415"/>
    </source>
</evidence>
<dbReference type="EMBL" id="NIRI02000042">
    <property type="protein sequence ID" value="KAG5451841.1"/>
    <property type="molecule type" value="Genomic_DNA"/>
</dbReference>
<organism evidence="6 7">
    <name type="scientific">Clonorchis sinensis</name>
    <name type="common">Chinese liver fluke</name>
    <dbReference type="NCBI Taxonomy" id="79923"/>
    <lineage>
        <taxon>Eukaryota</taxon>
        <taxon>Metazoa</taxon>
        <taxon>Spiralia</taxon>
        <taxon>Lophotrochozoa</taxon>
        <taxon>Platyhelminthes</taxon>
        <taxon>Trematoda</taxon>
        <taxon>Digenea</taxon>
        <taxon>Opisthorchiida</taxon>
        <taxon>Opisthorchiata</taxon>
        <taxon>Opisthorchiidae</taxon>
        <taxon>Clonorchis</taxon>
    </lineage>
</organism>
<evidence type="ECO:0000313" key="6">
    <source>
        <dbReference type="EMBL" id="KAG5451841.1"/>
    </source>
</evidence>
<dbReference type="SUPFAM" id="SSF54593">
    <property type="entry name" value="Glyoxalase/Bleomycin resistance protein/Dihydroxybiphenyl dioxygenase"/>
    <property type="match status" value="1"/>
</dbReference>